<protein>
    <submittedName>
        <fullName evidence="1">Uncharacterized protein</fullName>
    </submittedName>
</protein>
<accession>A0ACD5X1A9</accession>
<proteinExistence type="predicted"/>
<sequence>MRCLRVTSHGVWKKSADDINKFISNLLLLRYPGTTLDEVELHFTYEPSDNDVAYPNIWIRHALLCQARVLSVTLFAEFHLVFNVPPLFSRYLRKLELTFLDMNGNILDFSSCPSLEVLDIIECSISTGKISHSVKRLSIQYSTSCRDSRTRISVLSLTNLQLVPFHGEAPLLERNTSLKLHFSVLAQFMNAVMKVILGNVAVLVQNAVFIFRRDLKRCPTFVKLKKLFLDDWCVEADLRALVCMLEHSPILEISNCERDLDVLWKGRKIMV</sequence>
<keyword evidence="2" id="KW-1185">Reference proteome</keyword>
<organism evidence="1 2">
    <name type="scientific">Avena sativa</name>
    <name type="common">Oat</name>
    <dbReference type="NCBI Taxonomy" id="4498"/>
    <lineage>
        <taxon>Eukaryota</taxon>
        <taxon>Viridiplantae</taxon>
        <taxon>Streptophyta</taxon>
        <taxon>Embryophyta</taxon>
        <taxon>Tracheophyta</taxon>
        <taxon>Spermatophyta</taxon>
        <taxon>Magnoliopsida</taxon>
        <taxon>Liliopsida</taxon>
        <taxon>Poales</taxon>
        <taxon>Poaceae</taxon>
        <taxon>BOP clade</taxon>
        <taxon>Pooideae</taxon>
        <taxon>Poodae</taxon>
        <taxon>Poeae</taxon>
        <taxon>Poeae Chloroplast Group 1 (Aveneae type)</taxon>
        <taxon>Aveninae</taxon>
        <taxon>Avena</taxon>
    </lineage>
</organism>
<dbReference type="EnsemblPlants" id="AVESA.00010b.r2.4DG0736600.1">
    <property type="protein sequence ID" value="AVESA.00010b.r2.4DG0736600.1.CDS"/>
    <property type="gene ID" value="AVESA.00010b.r2.4DG0736600"/>
</dbReference>
<evidence type="ECO:0000313" key="1">
    <source>
        <dbReference type="EnsemblPlants" id="AVESA.00010b.r2.4DG0736600.1.CDS"/>
    </source>
</evidence>
<dbReference type="Proteomes" id="UP001732700">
    <property type="component" value="Chromosome 4D"/>
</dbReference>
<reference evidence="1" key="1">
    <citation type="submission" date="2021-05" db="EMBL/GenBank/DDBJ databases">
        <authorList>
            <person name="Scholz U."/>
            <person name="Mascher M."/>
            <person name="Fiebig A."/>
        </authorList>
    </citation>
    <scope>NUCLEOTIDE SEQUENCE [LARGE SCALE GENOMIC DNA]</scope>
</reference>
<reference evidence="1" key="2">
    <citation type="submission" date="2025-09" db="UniProtKB">
        <authorList>
            <consortium name="EnsemblPlants"/>
        </authorList>
    </citation>
    <scope>IDENTIFICATION</scope>
</reference>
<evidence type="ECO:0000313" key="2">
    <source>
        <dbReference type="Proteomes" id="UP001732700"/>
    </source>
</evidence>
<name>A0ACD5X1A9_AVESA</name>